<dbReference type="RefSeq" id="WP_344039217.1">
    <property type="nucleotide sequence ID" value="NZ_BAAAKE010000015.1"/>
</dbReference>
<dbReference type="InterPro" id="IPR008030">
    <property type="entry name" value="NmrA-like"/>
</dbReference>
<dbReference type="PANTHER" id="PTHR47129:SF1">
    <property type="entry name" value="NMRA-LIKE DOMAIN-CONTAINING PROTEIN"/>
    <property type="match status" value="1"/>
</dbReference>
<comment type="caution">
    <text evidence="2">The sequence shown here is derived from an EMBL/GenBank/DDBJ whole genome shotgun (WGS) entry which is preliminary data.</text>
</comment>
<evidence type="ECO:0000313" key="2">
    <source>
        <dbReference type="EMBL" id="MFC5059156.1"/>
    </source>
</evidence>
<accession>A0ABV9YEW9</accession>
<dbReference type="Pfam" id="PF05368">
    <property type="entry name" value="NmrA"/>
    <property type="match status" value="1"/>
</dbReference>
<dbReference type="Gene3D" id="3.40.50.720">
    <property type="entry name" value="NAD(P)-binding Rossmann-like Domain"/>
    <property type="match status" value="1"/>
</dbReference>
<dbReference type="InterPro" id="IPR052718">
    <property type="entry name" value="NmrA-type_oxidoreductase"/>
</dbReference>
<dbReference type="EMBL" id="JBHSJB010000037">
    <property type="protein sequence ID" value="MFC5059156.1"/>
    <property type="molecule type" value="Genomic_DNA"/>
</dbReference>
<evidence type="ECO:0000259" key="1">
    <source>
        <dbReference type="Pfam" id="PF05368"/>
    </source>
</evidence>
<gene>
    <name evidence="2" type="ORF">ACFPFM_36035</name>
</gene>
<dbReference type="Proteomes" id="UP001595833">
    <property type="component" value="Unassembled WGS sequence"/>
</dbReference>
<keyword evidence="3" id="KW-1185">Reference proteome</keyword>
<organism evidence="2 3">
    <name type="scientific">Saccharothrix xinjiangensis</name>
    <dbReference type="NCBI Taxonomy" id="204798"/>
    <lineage>
        <taxon>Bacteria</taxon>
        <taxon>Bacillati</taxon>
        <taxon>Actinomycetota</taxon>
        <taxon>Actinomycetes</taxon>
        <taxon>Pseudonocardiales</taxon>
        <taxon>Pseudonocardiaceae</taxon>
        <taxon>Saccharothrix</taxon>
    </lineage>
</organism>
<sequence length="282" mass="29521">MIVVTGATGQLGRLVVTALLDRGVPAARVVAAVRDPKKAEDLGVTVREADYDRPETLAGAFEGAEEVLLISGNEVGRRVPQHRAAVDAARAAGVRLLVYTSVLHADTSAVSVAPEHKATEEHIRASGVPFSFLRNGWYNENYEQTVRQALTTGVIPGAAADGRVASAARADYAAAAAAVLTGEGHEGAVHELSGDTAWTMADLAGMITDVSGTEVLYQDMPAELYTRTLSGIGLPEEVALMLARMDTDIAAGLLADTPGELSRLIGRPTTPMRDTVLALVKG</sequence>
<name>A0ABV9YEW9_9PSEU</name>
<dbReference type="SUPFAM" id="SSF51735">
    <property type="entry name" value="NAD(P)-binding Rossmann-fold domains"/>
    <property type="match status" value="1"/>
</dbReference>
<reference evidence="3" key="1">
    <citation type="journal article" date="2019" name="Int. J. Syst. Evol. Microbiol.">
        <title>The Global Catalogue of Microorganisms (GCM) 10K type strain sequencing project: providing services to taxonomists for standard genome sequencing and annotation.</title>
        <authorList>
            <consortium name="The Broad Institute Genomics Platform"/>
            <consortium name="The Broad Institute Genome Sequencing Center for Infectious Disease"/>
            <person name="Wu L."/>
            <person name="Ma J."/>
        </authorList>
    </citation>
    <scope>NUCLEOTIDE SEQUENCE [LARGE SCALE GENOMIC DNA]</scope>
    <source>
        <strain evidence="3">KCTC 12848</strain>
    </source>
</reference>
<feature type="domain" description="NmrA-like" evidence="1">
    <location>
        <begin position="2"/>
        <end position="245"/>
    </location>
</feature>
<proteinExistence type="predicted"/>
<dbReference type="InterPro" id="IPR036291">
    <property type="entry name" value="NAD(P)-bd_dom_sf"/>
</dbReference>
<protein>
    <submittedName>
        <fullName evidence="2">NAD(P)H-binding protein</fullName>
    </submittedName>
</protein>
<dbReference type="PANTHER" id="PTHR47129">
    <property type="entry name" value="QUINONE OXIDOREDUCTASE 2"/>
    <property type="match status" value="1"/>
</dbReference>
<evidence type="ECO:0000313" key="3">
    <source>
        <dbReference type="Proteomes" id="UP001595833"/>
    </source>
</evidence>
<dbReference type="Gene3D" id="3.90.25.10">
    <property type="entry name" value="UDP-galactose 4-epimerase, domain 1"/>
    <property type="match status" value="1"/>
</dbReference>